<reference evidence="1" key="1">
    <citation type="submission" date="2021-03" db="EMBL/GenBank/DDBJ databases">
        <authorList>
            <person name="Tagirdzhanova G."/>
        </authorList>
    </citation>
    <scope>NUCLEOTIDE SEQUENCE</scope>
</reference>
<dbReference type="AlphaFoldDB" id="A0A8H3F8V9"/>
<gene>
    <name evidence="1" type="ORF">GOMPHAMPRED_001696</name>
</gene>
<dbReference type="Proteomes" id="UP000664169">
    <property type="component" value="Unassembled WGS sequence"/>
</dbReference>
<comment type="caution">
    <text evidence="1">The sequence shown here is derived from an EMBL/GenBank/DDBJ whole genome shotgun (WGS) entry which is preliminary data.</text>
</comment>
<organism evidence="1 2">
    <name type="scientific">Gomphillus americanus</name>
    <dbReference type="NCBI Taxonomy" id="1940652"/>
    <lineage>
        <taxon>Eukaryota</taxon>
        <taxon>Fungi</taxon>
        <taxon>Dikarya</taxon>
        <taxon>Ascomycota</taxon>
        <taxon>Pezizomycotina</taxon>
        <taxon>Lecanoromycetes</taxon>
        <taxon>OSLEUM clade</taxon>
        <taxon>Ostropomycetidae</taxon>
        <taxon>Ostropales</taxon>
        <taxon>Graphidaceae</taxon>
        <taxon>Gomphilloideae</taxon>
        <taxon>Gomphillus</taxon>
    </lineage>
</organism>
<proteinExistence type="predicted"/>
<protein>
    <submittedName>
        <fullName evidence="1">Uncharacterized protein</fullName>
    </submittedName>
</protein>
<evidence type="ECO:0000313" key="2">
    <source>
        <dbReference type="Proteomes" id="UP000664169"/>
    </source>
</evidence>
<keyword evidence="2" id="KW-1185">Reference proteome</keyword>
<dbReference type="EMBL" id="CAJPDQ010000014">
    <property type="protein sequence ID" value="CAF9919169.1"/>
    <property type="molecule type" value="Genomic_DNA"/>
</dbReference>
<accession>A0A8H3F8V9</accession>
<name>A0A8H3F8V9_9LECA</name>
<evidence type="ECO:0000313" key="1">
    <source>
        <dbReference type="EMBL" id="CAF9919169.1"/>
    </source>
</evidence>
<sequence>MVLVALAIIGGGIYVAAKHRKNRKLGRLQRSGMANPPVSMPAGYAQDVPPAYAEKHQSWCNGTCDGHCIAGVQFTPAESPVERPGREDYFGGVENHDLGREVVVDEKMGGKF</sequence>